<evidence type="ECO:0000313" key="4">
    <source>
        <dbReference type="EMBL" id="SEH15785.1"/>
    </source>
</evidence>
<keyword evidence="3" id="KW-0732">Signal</keyword>
<keyword evidence="5" id="KW-1185">Reference proteome</keyword>
<evidence type="ECO:0000256" key="3">
    <source>
        <dbReference type="SAM" id="SignalP"/>
    </source>
</evidence>
<feature type="chain" id="PRO_5013924552" description="Gram-positive cocci surface proteins LPxTG domain-containing protein" evidence="3">
    <location>
        <begin position="37"/>
        <end position="573"/>
    </location>
</feature>
<keyword evidence="2" id="KW-1133">Transmembrane helix</keyword>
<keyword evidence="2" id="KW-0812">Transmembrane</keyword>
<feature type="signal peptide" evidence="3">
    <location>
        <begin position="1"/>
        <end position="36"/>
    </location>
</feature>
<accession>A0A1H6G1K7</accession>
<dbReference type="EMBL" id="FNWJ01000002">
    <property type="protein sequence ID" value="SEH15785.1"/>
    <property type="molecule type" value="Genomic_DNA"/>
</dbReference>
<feature type="compositionally biased region" description="Low complexity" evidence="1">
    <location>
        <begin position="479"/>
        <end position="503"/>
    </location>
</feature>
<dbReference type="STRING" id="29539.SAMN02745716_2064"/>
<dbReference type="Proteomes" id="UP000222056">
    <property type="component" value="Unassembled WGS sequence"/>
</dbReference>
<feature type="region of interest" description="Disordered" evidence="1">
    <location>
        <begin position="479"/>
        <end position="529"/>
    </location>
</feature>
<name>A0A1H6G1K7_THEAL</name>
<gene>
    <name evidence="4" type="ORF">SAMN02745716_2064</name>
</gene>
<feature type="region of interest" description="Disordered" evidence="1">
    <location>
        <begin position="75"/>
        <end position="125"/>
    </location>
</feature>
<evidence type="ECO:0000313" key="5">
    <source>
        <dbReference type="Proteomes" id="UP000222056"/>
    </source>
</evidence>
<dbReference type="RefSeq" id="WP_093118750.1">
    <property type="nucleotide sequence ID" value="NZ_FNWJ01000002.1"/>
</dbReference>
<feature type="compositionally biased region" description="Low complexity" evidence="1">
    <location>
        <begin position="50"/>
        <end position="62"/>
    </location>
</feature>
<feature type="compositionally biased region" description="Low complexity" evidence="1">
    <location>
        <begin position="75"/>
        <end position="86"/>
    </location>
</feature>
<sequence>MPGKHARPRRQRAAAYAYAAIAIAAAALAGATSASASSFDGLNLGLPGRSSAQPAKPAPSASELPRTAQQRIVTPAQPAQAPTAGATPPPLHGTNPHAQGTVLSLDLQPKPDRPFAGDPTGTANGEEVVVGRSRADRAEDGSYRGHVTVLALFGNEIVGVSTKQGESRSGPLDPVQKNLLDQVCQQSMGLICLQVAKVDSSSDANGSRNEFALARAKVGVQGAPVLDLGLAESQASLSADRTTGCETAEGSSRLASIGLGGQLSVEGLSSLSRSRSCADGTQEQGNQSTVAKINTPAGDLVQQLDGVLGQLLGAISGGGGGGQQLPIDPGQLNQLCQQASQIPLLGPSLSQGCTQLVQTIQGGSGGGGGSQPNPLTDLLTALLGDVRGCLQGTPNAQAGLPPLLTLTCHANDSNGAQAASPYGVREALAVTLLGGQTQNPFAEVPVLGQIVGQLIGAAPQAGLVRLALAQAESKAAPVAVASAPPSQQQAQQIQSPQSPQSLPTPTPVAEQVPELGERPQAVPAVERRPVRPARARIAGKELPFTGLEVALIAAAGLLTLTGGLALRRLVPAS</sequence>
<proteinExistence type="predicted"/>
<feature type="transmembrane region" description="Helical" evidence="2">
    <location>
        <begin position="544"/>
        <end position="566"/>
    </location>
</feature>
<feature type="region of interest" description="Disordered" evidence="1">
    <location>
        <begin position="48"/>
        <end position="67"/>
    </location>
</feature>
<protein>
    <recommendedName>
        <fullName evidence="6">Gram-positive cocci surface proteins LPxTG domain-containing protein</fullName>
    </recommendedName>
</protein>
<keyword evidence="2" id="KW-0472">Membrane</keyword>
<organism evidence="4 5">
    <name type="scientific">Thermoleophilum album</name>
    <dbReference type="NCBI Taxonomy" id="29539"/>
    <lineage>
        <taxon>Bacteria</taxon>
        <taxon>Bacillati</taxon>
        <taxon>Actinomycetota</taxon>
        <taxon>Thermoleophilia</taxon>
        <taxon>Thermoleophilales</taxon>
        <taxon>Thermoleophilaceae</taxon>
        <taxon>Thermoleophilum</taxon>
    </lineage>
</organism>
<evidence type="ECO:0008006" key="6">
    <source>
        <dbReference type="Google" id="ProtNLM"/>
    </source>
</evidence>
<evidence type="ECO:0000256" key="2">
    <source>
        <dbReference type="SAM" id="Phobius"/>
    </source>
</evidence>
<evidence type="ECO:0000256" key="1">
    <source>
        <dbReference type="SAM" id="MobiDB-lite"/>
    </source>
</evidence>
<dbReference type="AlphaFoldDB" id="A0A1H6G1K7"/>
<reference evidence="5" key="1">
    <citation type="submission" date="2016-10" db="EMBL/GenBank/DDBJ databases">
        <authorList>
            <person name="Varghese N."/>
            <person name="Submissions S."/>
        </authorList>
    </citation>
    <scope>NUCLEOTIDE SEQUENCE [LARGE SCALE GENOMIC DNA]</scope>
    <source>
        <strain evidence="5">ATCC 35263</strain>
    </source>
</reference>